<name>A0ABT6F2K7_9SYNE</name>
<evidence type="ECO:0000313" key="2">
    <source>
        <dbReference type="Proteomes" id="UP001154265"/>
    </source>
</evidence>
<dbReference type="RefSeq" id="WP_277867968.1">
    <property type="nucleotide sequence ID" value="NZ_JAKKUT010000007.1"/>
</dbReference>
<dbReference type="EMBL" id="JAKKUT010000007">
    <property type="protein sequence ID" value="MDG2992045.1"/>
    <property type="molecule type" value="Genomic_DNA"/>
</dbReference>
<dbReference type="Proteomes" id="UP001154265">
    <property type="component" value="Unassembled WGS sequence"/>
</dbReference>
<sequence length="459" mass="50625">MSKPLTLDQVVAQFARGIRSFRGVDLKGSQFPLVQFSHIDLVGANLENINWSGADLIKANLSRANLRGAKLIGADLSGANLVDANLEEAILSGAILVGAYLSRANLQKAVLSGAILTGAVLRDSKLQGINLVGADLSSTDLYGADARQTDLEEAQLIGAILPNGQEVLDPAYTIETEFSENHVLDLDAEGHPTSITQPDWDNESLIDAFLDPKEFPSAAFHNGDLQLQTLGGDRWQLSTISGQVIALLEKDGDAQRVRLYADTPFRDAVAEALIQHHFYPHPTQPHSSQADDVYHYVAVDPNYQATYGTSRQLWKTWWMTLKDQPDDIIPDLQILENNQWYPVQEISFVAQPQGDILIKRSPEADVILPTDVNIVWIQKIDELPSAFLATDTENDESEVEPTQVEPDWLLLGEVITYKTGVLRIQTTVGELCIEGENIRCLYQGQPIPLEELGEINELD</sequence>
<dbReference type="SUPFAM" id="SSF141571">
    <property type="entry name" value="Pentapeptide repeat-like"/>
    <property type="match status" value="1"/>
</dbReference>
<keyword evidence="2" id="KW-1185">Reference proteome</keyword>
<accession>A0ABT6F2K7</accession>
<dbReference type="Pfam" id="PF00805">
    <property type="entry name" value="Pentapeptide"/>
    <property type="match status" value="2"/>
</dbReference>
<comment type="caution">
    <text evidence="1">The sequence shown here is derived from an EMBL/GenBank/DDBJ whole genome shotgun (WGS) entry which is preliminary data.</text>
</comment>
<gene>
    <name evidence="1" type="ORF">L3556_14060</name>
</gene>
<proteinExistence type="predicted"/>
<dbReference type="InterPro" id="IPR001646">
    <property type="entry name" value="5peptide_repeat"/>
</dbReference>
<reference evidence="1" key="2">
    <citation type="submission" date="2022-01" db="EMBL/GenBank/DDBJ databases">
        <authorList>
            <person name="Zivanovic Y."/>
            <person name="Moreira D."/>
            <person name="Lopez-Garcia P."/>
        </authorList>
    </citation>
    <scope>NUCLEOTIDE SEQUENCE</scope>
    <source>
        <strain evidence="1">G9</strain>
    </source>
</reference>
<organism evidence="1 2">
    <name type="scientific">Candidatus Synechococcus calcipolaris G9</name>
    <dbReference type="NCBI Taxonomy" id="1497997"/>
    <lineage>
        <taxon>Bacteria</taxon>
        <taxon>Bacillati</taxon>
        <taxon>Cyanobacteriota</taxon>
        <taxon>Cyanophyceae</taxon>
        <taxon>Synechococcales</taxon>
        <taxon>Synechococcaceae</taxon>
        <taxon>Synechococcus</taxon>
    </lineage>
</organism>
<dbReference type="PANTHER" id="PTHR47200:SF2">
    <property type="entry name" value="THYLAKOID LUMENAL 15 KDA PROTEIN 1, CHLOROPLASTIC"/>
    <property type="match status" value="1"/>
</dbReference>
<evidence type="ECO:0000313" key="1">
    <source>
        <dbReference type="EMBL" id="MDG2992045.1"/>
    </source>
</evidence>
<dbReference type="InterPro" id="IPR044213">
    <property type="entry name" value="At2g44920-like"/>
</dbReference>
<reference evidence="1" key="1">
    <citation type="journal article" date="2022" name="Genome Biol. Evol.">
        <title>A New Gene Family Diagnostic for Intracellular Biomineralization of Amorphous Ca Carbonates by Cyanobacteria.</title>
        <authorList>
            <person name="Benzerara K."/>
            <person name="Duprat E."/>
            <person name="Bitard-Feildel T."/>
            <person name="Caumes G."/>
            <person name="Cassier-Chauvat C."/>
            <person name="Chauvat F."/>
            <person name="Dezi M."/>
            <person name="Diop S.I."/>
            <person name="Gaschignard G."/>
            <person name="Gorgen S."/>
            <person name="Gugger M."/>
            <person name="Lopez-Garcia P."/>
            <person name="Millet M."/>
            <person name="Skouri-Panet F."/>
            <person name="Moreira D."/>
            <person name="Callebaut I."/>
        </authorList>
    </citation>
    <scope>NUCLEOTIDE SEQUENCE</scope>
    <source>
        <strain evidence="1">G9</strain>
    </source>
</reference>
<dbReference type="PANTHER" id="PTHR47200">
    <property type="entry name" value="THYLAKOID LUMENAL 15 KDA PROTEIN 1, CHLOROPLASTIC"/>
    <property type="match status" value="1"/>
</dbReference>
<dbReference type="Gene3D" id="2.160.20.80">
    <property type="entry name" value="E3 ubiquitin-protein ligase SopA"/>
    <property type="match status" value="1"/>
</dbReference>
<protein>
    <submittedName>
        <fullName evidence="1">Pentapeptide repeat-containing protein</fullName>
    </submittedName>
</protein>